<dbReference type="SUPFAM" id="SSF58038">
    <property type="entry name" value="SNARE fusion complex"/>
    <property type="match status" value="1"/>
</dbReference>
<keyword evidence="2" id="KW-0813">Transport</keyword>
<evidence type="ECO:0000313" key="13">
    <source>
        <dbReference type="Proteomes" id="UP000291116"/>
    </source>
</evidence>
<evidence type="ECO:0000256" key="2">
    <source>
        <dbReference type="ARBA" id="ARBA00022448"/>
    </source>
</evidence>
<dbReference type="GO" id="GO:0005737">
    <property type="term" value="C:cytoplasm"/>
    <property type="evidence" value="ECO:0007669"/>
    <property type="project" value="UniProtKB-ARBA"/>
</dbReference>
<dbReference type="SMART" id="SM01270">
    <property type="entry name" value="Longin"/>
    <property type="match status" value="1"/>
</dbReference>
<dbReference type="FunFam" id="1.20.5.110:FF:000004">
    <property type="entry name" value="Vesicle-associated membrane protein 7"/>
    <property type="match status" value="1"/>
</dbReference>
<evidence type="ECO:0000259" key="11">
    <source>
        <dbReference type="PROSITE" id="PS50892"/>
    </source>
</evidence>
<evidence type="ECO:0000259" key="10">
    <source>
        <dbReference type="PROSITE" id="PS50859"/>
    </source>
</evidence>
<feature type="domain" description="V-SNARE coiled-coil homology" evidence="11">
    <location>
        <begin position="131"/>
        <end position="191"/>
    </location>
</feature>
<dbReference type="GO" id="GO:0012505">
    <property type="term" value="C:endomembrane system"/>
    <property type="evidence" value="ECO:0007669"/>
    <property type="project" value="UniProtKB-SubCell"/>
</dbReference>
<protein>
    <recommendedName>
        <fullName evidence="14">V-SNARE coiled-coil homology domain-containing protein</fullName>
    </recommendedName>
</protein>
<dbReference type="PROSITE" id="PS50892">
    <property type="entry name" value="V_SNARE"/>
    <property type="match status" value="1"/>
</dbReference>
<dbReference type="InterPro" id="IPR010908">
    <property type="entry name" value="Longin_dom"/>
</dbReference>
<keyword evidence="5 9" id="KW-1133">Transmembrane helix</keyword>
<feature type="domain" description="Longin" evidence="10">
    <location>
        <begin position="7"/>
        <end position="113"/>
    </location>
</feature>
<dbReference type="GO" id="GO:0015031">
    <property type="term" value="P:protein transport"/>
    <property type="evidence" value="ECO:0007669"/>
    <property type="project" value="UniProtKB-KW"/>
</dbReference>
<evidence type="ECO:0000256" key="3">
    <source>
        <dbReference type="ARBA" id="ARBA00022692"/>
    </source>
</evidence>
<dbReference type="Proteomes" id="UP000291116">
    <property type="component" value="Unassembled WGS sequence"/>
</dbReference>
<dbReference type="SUPFAM" id="SSF64356">
    <property type="entry name" value="SNARE-like"/>
    <property type="match status" value="1"/>
</dbReference>
<evidence type="ECO:0000256" key="7">
    <source>
        <dbReference type="ARBA" id="ARBA00046280"/>
    </source>
</evidence>
<sequence>MTILYALVSRQQTVLAENTNASTTGNFPTVTRVLLEKIPPQDGRMTYVYDEYVFHYVVENGICYLCMSDEPSKHRIPFAFLEDVKQRFLQQFGLEQAQQAIAFSMNEGFKAVLGERMDFYGTEEADRSIDNIGTVKSQIDEVRDTMVQNIERVLERGEKIELLVDKTDRLNQQAFRFESNSRSLRRTLYWRQMRTRAFLGAAVLAVLCLATVSACGFGLQRCRSSS</sequence>
<evidence type="ECO:0000313" key="12">
    <source>
        <dbReference type="EMBL" id="VEU39607.1"/>
    </source>
</evidence>
<evidence type="ECO:0008006" key="14">
    <source>
        <dbReference type="Google" id="ProtNLM"/>
    </source>
</evidence>
<gene>
    <name evidence="12" type="ORF">PSNMU_V1.4_AUG-EV-PASAV3_0063340</name>
</gene>
<dbReference type="CDD" id="cd14824">
    <property type="entry name" value="Longin"/>
    <property type="match status" value="1"/>
</dbReference>
<feature type="transmembrane region" description="Helical" evidence="9">
    <location>
        <begin position="197"/>
        <end position="219"/>
    </location>
</feature>
<dbReference type="CDD" id="cd15843">
    <property type="entry name" value="R-SNARE"/>
    <property type="match status" value="1"/>
</dbReference>
<dbReference type="PANTHER" id="PTHR21136">
    <property type="entry name" value="SNARE PROTEINS"/>
    <property type="match status" value="1"/>
</dbReference>
<dbReference type="OrthoDB" id="248747at2759"/>
<dbReference type="PROSITE" id="PS00417">
    <property type="entry name" value="SYNAPTOBREVIN"/>
    <property type="match status" value="1"/>
</dbReference>
<dbReference type="GO" id="GO:0016192">
    <property type="term" value="P:vesicle-mediated transport"/>
    <property type="evidence" value="ECO:0007669"/>
    <property type="project" value="InterPro"/>
</dbReference>
<evidence type="ECO:0000256" key="9">
    <source>
        <dbReference type="SAM" id="Phobius"/>
    </source>
</evidence>
<reference evidence="12 13" key="1">
    <citation type="submission" date="2019-01" db="EMBL/GenBank/DDBJ databases">
        <authorList>
            <person name="Ferrante I. M."/>
        </authorList>
    </citation>
    <scope>NUCLEOTIDE SEQUENCE [LARGE SCALE GENOMIC DNA]</scope>
    <source>
        <strain evidence="12 13">B856</strain>
    </source>
</reference>
<keyword evidence="6 9" id="KW-0472">Membrane</keyword>
<evidence type="ECO:0000256" key="1">
    <source>
        <dbReference type="ARBA" id="ARBA00008025"/>
    </source>
</evidence>
<accession>A0A448ZC26</accession>
<dbReference type="PANTHER" id="PTHR21136:SF168">
    <property type="entry name" value="VESICLE-ASSOCIATED MEMBRANE PROTEIN 9"/>
    <property type="match status" value="1"/>
</dbReference>
<keyword evidence="3 9" id="KW-0812">Transmembrane</keyword>
<dbReference type="Gene3D" id="3.30.450.50">
    <property type="entry name" value="Longin domain"/>
    <property type="match status" value="1"/>
</dbReference>
<dbReference type="InterPro" id="IPR001388">
    <property type="entry name" value="Synaptobrevin-like"/>
</dbReference>
<dbReference type="Pfam" id="PF00957">
    <property type="entry name" value="Synaptobrevin"/>
    <property type="match status" value="1"/>
</dbReference>
<comment type="similarity">
    <text evidence="1">Belongs to the synaptobrevin family.</text>
</comment>
<organism evidence="12 13">
    <name type="scientific">Pseudo-nitzschia multistriata</name>
    <dbReference type="NCBI Taxonomy" id="183589"/>
    <lineage>
        <taxon>Eukaryota</taxon>
        <taxon>Sar</taxon>
        <taxon>Stramenopiles</taxon>
        <taxon>Ochrophyta</taxon>
        <taxon>Bacillariophyta</taxon>
        <taxon>Bacillariophyceae</taxon>
        <taxon>Bacillariophycidae</taxon>
        <taxon>Bacillariales</taxon>
        <taxon>Bacillariaceae</taxon>
        <taxon>Pseudo-nitzschia</taxon>
    </lineage>
</organism>
<dbReference type="InterPro" id="IPR051097">
    <property type="entry name" value="Synaptobrevin-like_transport"/>
</dbReference>
<dbReference type="FunFam" id="3.30.450.50:FF:000015">
    <property type="entry name" value="Synaptobrevin 2 isoform 1"/>
    <property type="match status" value="1"/>
</dbReference>
<dbReference type="Gene3D" id="1.20.5.110">
    <property type="match status" value="1"/>
</dbReference>
<dbReference type="Pfam" id="PF13774">
    <property type="entry name" value="Longin"/>
    <property type="match status" value="1"/>
</dbReference>
<dbReference type="EMBL" id="CAACVS010000226">
    <property type="protein sequence ID" value="VEU39607.1"/>
    <property type="molecule type" value="Genomic_DNA"/>
</dbReference>
<proteinExistence type="inferred from homology"/>
<evidence type="ECO:0000256" key="4">
    <source>
        <dbReference type="ARBA" id="ARBA00022927"/>
    </source>
</evidence>
<comment type="subcellular location">
    <subcellularLocation>
        <location evidence="7">Endomembrane system</location>
        <topology evidence="7">Single-pass type IV membrane protein</topology>
    </subcellularLocation>
</comment>
<evidence type="ECO:0000256" key="8">
    <source>
        <dbReference type="PROSITE-ProRule" id="PRU00290"/>
    </source>
</evidence>
<name>A0A448ZC26_9STRA</name>
<dbReference type="AlphaFoldDB" id="A0A448ZC26"/>
<dbReference type="PRINTS" id="PR00219">
    <property type="entry name" value="SYNAPTOBREVN"/>
</dbReference>
<dbReference type="InterPro" id="IPR042855">
    <property type="entry name" value="V_SNARE_CC"/>
</dbReference>
<evidence type="ECO:0000256" key="6">
    <source>
        <dbReference type="ARBA" id="ARBA00023136"/>
    </source>
</evidence>
<dbReference type="PROSITE" id="PS50859">
    <property type="entry name" value="LONGIN"/>
    <property type="match status" value="1"/>
</dbReference>
<dbReference type="InterPro" id="IPR011012">
    <property type="entry name" value="Longin-like_dom_sf"/>
</dbReference>
<evidence type="ECO:0000256" key="5">
    <source>
        <dbReference type="ARBA" id="ARBA00022989"/>
    </source>
</evidence>
<keyword evidence="8" id="KW-0175">Coiled coil</keyword>
<keyword evidence="13" id="KW-1185">Reference proteome</keyword>
<keyword evidence="4" id="KW-0653">Protein transport</keyword>
<dbReference type="GO" id="GO:0016020">
    <property type="term" value="C:membrane"/>
    <property type="evidence" value="ECO:0007669"/>
    <property type="project" value="InterPro"/>
</dbReference>